<dbReference type="NCBIfam" id="TIGR04057">
    <property type="entry name" value="SusC_RagA_signa"/>
    <property type="match status" value="1"/>
</dbReference>
<dbReference type="PROSITE" id="PS52016">
    <property type="entry name" value="TONB_DEPENDENT_REC_3"/>
    <property type="match status" value="1"/>
</dbReference>
<dbReference type="Pfam" id="PF13715">
    <property type="entry name" value="CarbopepD_reg_2"/>
    <property type="match status" value="1"/>
</dbReference>
<dbReference type="InterPro" id="IPR011662">
    <property type="entry name" value="Secretin/TonB_short_N"/>
</dbReference>
<evidence type="ECO:0000256" key="1">
    <source>
        <dbReference type="ARBA" id="ARBA00022448"/>
    </source>
</evidence>
<dbReference type="FunFam" id="2.170.130.10:FF:000008">
    <property type="entry name" value="SusC/RagA family TonB-linked outer membrane protein"/>
    <property type="match status" value="1"/>
</dbReference>
<evidence type="ECO:0000256" key="2">
    <source>
        <dbReference type="ARBA" id="ARBA00023136"/>
    </source>
</evidence>
<dbReference type="SUPFAM" id="SSF56935">
    <property type="entry name" value="Porins"/>
    <property type="match status" value="1"/>
</dbReference>
<dbReference type="InterPro" id="IPR023997">
    <property type="entry name" value="TonB-dep_OMP_SusC/RagA_CS"/>
</dbReference>
<comment type="subcellular location">
    <subcellularLocation>
        <location evidence="4">Cell outer membrane</location>
        <topology evidence="4">Multi-pass membrane protein</topology>
    </subcellularLocation>
</comment>
<dbReference type="OrthoDB" id="9768177at2"/>
<evidence type="ECO:0000256" key="4">
    <source>
        <dbReference type="PROSITE-ProRule" id="PRU01360"/>
    </source>
</evidence>
<dbReference type="InterPro" id="IPR039426">
    <property type="entry name" value="TonB-dep_rcpt-like"/>
</dbReference>
<accession>A0A1C7H2D6</accession>
<dbReference type="AlphaFoldDB" id="A0A1C7H2D6"/>
<dbReference type="Gene3D" id="2.60.40.1120">
    <property type="entry name" value="Carboxypeptidase-like, regulatory domain"/>
    <property type="match status" value="1"/>
</dbReference>
<keyword evidence="4" id="KW-0812">Transmembrane</keyword>
<dbReference type="GeneID" id="82187617"/>
<evidence type="ECO:0000313" key="5">
    <source>
        <dbReference type="EMBL" id="ANU57980.1"/>
    </source>
</evidence>
<keyword evidence="2 4" id="KW-0472">Membrane</keyword>
<keyword evidence="1 4" id="KW-0813">Transport</keyword>
<comment type="similarity">
    <text evidence="4">Belongs to the TonB-dependent receptor family.</text>
</comment>
<dbReference type="Pfam" id="PF07715">
    <property type="entry name" value="Plug"/>
    <property type="match status" value="1"/>
</dbReference>
<keyword evidence="4" id="KW-1134">Transmembrane beta strand</keyword>
<reference evidence="6" key="1">
    <citation type="submission" date="2016-04" db="EMBL/GenBank/DDBJ databases">
        <title>Complete Genome Sequences of Twelve Strains of a Stable Defined Moderately Diverse Mouse Microbiota 2 (sDMDMm2).</title>
        <authorList>
            <person name="Uchimura Y."/>
            <person name="Wyss M."/>
            <person name="Brugiroux S."/>
            <person name="Limenitakis J.P."/>
            <person name="Stecher B."/>
            <person name="McCoy K.D."/>
            <person name="Macpherson A.J."/>
        </authorList>
    </citation>
    <scope>NUCLEOTIDE SEQUENCE [LARGE SCALE GENOMIC DNA]</scope>
    <source>
        <strain evidence="6">I48</strain>
    </source>
</reference>
<dbReference type="EMBL" id="CP015401">
    <property type="protein sequence ID" value="ANU57980.1"/>
    <property type="molecule type" value="Genomic_DNA"/>
</dbReference>
<protein>
    <submittedName>
        <fullName evidence="5">Uncharacterized protein</fullName>
    </submittedName>
</protein>
<name>A0A1C7H2D6_9BACE</name>
<sequence>MKHKTTFEKLPQANTGRSKNWKTLQAICLLLFLSVSFTAYSQITVNVKEISLRASLKKIEQVSNYKFFYNESLPELNQKVSLNVKDATIEQTMQQLLGKMELTYKKEQENVIVLIRKSQEKQETKKVTGIVVDEKGEPIIDASVQVKGESNGTITNIDGYYSLMNVPESATLIISYIGYRTVNLSVKNQNTSKITLVEDSKMIDEVVVVGYGVQRKRDVSTAISSIRASDIADVAATSIEQALVGRMAGVQITQPNGTPGAGFEVKVRGVGTVTAGSSPLYVIDGVPLSDDTGDATGITVSPLASIETSDIESIEVLKDASAAAIYGSRGSNGVVIITTKQGKEGKPVVKYNGYAGAQIVTDKIDVLNAYEYSQLVFDGHNNAYYDQLRVAGKADLYNPNATNQERWNNLKTGSMIENQGWMLPPEILPYVRGEEGLVDTDWQDTVLRTGFITKHNLSVSGGNKNIKYMLSGNYQNEEGIVINSDFTKMGFRVKVDVNYNRWKFGGNINLTRNIYNLVNTEGRYGDDGVLSLALGAAPIYPVRDENGDFNYEHNHTSYGQSKLNNPVAVATLIEDQMISIQMLGTA</sequence>
<dbReference type="GO" id="GO:0009279">
    <property type="term" value="C:cell outer membrane"/>
    <property type="evidence" value="ECO:0007669"/>
    <property type="project" value="UniProtKB-SubCell"/>
</dbReference>
<dbReference type="KEGG" id="bcae:A4V03_10740"/>
<dbReference type="InterPro" id="IPR023996">
    <property type="entry name" value="TonB-dep_OMP_SusC/RagA"/>
</dbReference>
<evidence type="ECO:0000313" key="6">
    <source>
        <dbReference type="Proteomes" id="UP000092631"/>
    </source>
</evidence>
<dbReference type="SMART" id="SM00965">
    <property type="entry name" value="STN"/>
    <property type="match status" value="1"/>
</dbReference>
<dbReference type="Proteomes" id="UP000092631">
    <property type="component" value="Chromosome"/>
</dbReference>
<dbReference type="InterPro" id="IPR008969">
    <property type="entry name" value="CarboxyPept-like_regulatory"/>
</dbReference>
<dbReference type="NCBIfam" id="TIGR04056">
    <property type="entry name" value="OMP_RagA_SusC"/>
    <property type="match status" value="1"/>
</dbReference>
<dbReference type="InterPro" id="IPR012910">
    <property type="entry name" value="Plug_dom"/>
</dbReference>
<dbReference type="Gene3D" id="2.170.130.10">
    <property type="entry name" value="TonB-dependent receptor, plug domain"/>
    <property type="match status" value="1"/>
</dbReference>
<organism evidence="5 6">
    <name type="scientific">Bacteroides caecimuris</name>
    <dbReference type="NCBI Taxonomy" id="1796613"/>
    <lineage>
        <taxon>Bacteria</taxon>
        <taxon>Pseudomonadati</taxon>
        <taxon>Bacteroidota</taxon>
        <taxon>Bacteroidia</taxon>
        <taxon>Bacteroidales</taxon>
        <taxon>Bacteroidaceae</taxon>
        <taxon>Bacteroides</taxon>
    </lineage>
</organism>
<dbReference type="InterPro" id="IPR037066">
    <property type="entry name" value="Plug_dom_sf"/>
</dbReference>
<proteinExistence type="inferred from homology"/>
<dbReference type="RefSeq" id="WP_065538914.1">
    <property type="nucleotide sequence ID" value="NZ_CAPDLJ010000039.1"/>
</dbReference>
<evidence type="ECO:0000256" key="3">
    <source>
        <dbReference type="ARBA" id="ARBA00023237"/>
    </source>
</evidence>
<dbReference type="SUPFAM" id="SSF49464">
    <property type="entry name" value="Carboxypeptidase regulatory domain-like"/>
    <property type="match status" value="1"/>
</dbReference>
<keyword evidence="3 4" id="KW-0998">Cell outer membrane</keyword>
<dbReference type="FunFam" id="2.60.40.1120:FF:000003">
    <property type="entry name" value="Outer membrane protein Omp121"/>
    <property type="match status" value="1"/>
</dbReference>
<gene>
    <name evidence="5" type="ORF">A4V03_10740</name>
</gene>
<keyword evidence="6" id="KW-1185">Reference proteome</keyword>
<dbReference type="Pfam" id="PF07660">
    <property type="entry name" value="STN"/>
    <property type="match status" value="1"/>
</dbReference>